<dbReference type="EMBL" id="BAAATA010000009">
    <property type="protein sequence ID" value="GAA2484794.1"/>
    <property type="molecule type" value="Genomic_DNA"/>
</dbReference>
<evidence type="ECO:0000313" key="1">
    <source>
        <dbReference type="EMBL" id="GAA2484794.1"/>
    </source>
</evidence>
<keyword evidence="2" id="KW-1185">Reference proteome</keyword>
<evidence type="ECO:0000313" key="2">
    <source>
        <dbReference type="Proteomes" id="UP001501358"/>
    </source>
</evidence>
<gene>
    <name evidence="1" type="ORF">GCM10010406_21300</name>
</gene>
<organism evidence="1 2">
    <name type="scientific">Streptomyces thermolineatus</name>
    <dbReference type="NCBI Taxonomy" id="44033"/>
    <lineage>
        <taxon>Bacteria</taxon>
        <taxon>Bacillati</taxon>
        <taxon>Actinomycetota</taxon>
        <taxon>Actinomycetes</taxon>
        <taxon>Kitasatosporales</taxon>
        <taxon>Streptomycetaceae</taxon>
        <taxon>Streptomyces</taxon>
    </lineage>
</organism>
<dbReference type="Proteomes" id="UP001501358">
    <property type="component" value="Unassembled WGS sequence"/>
</dbReference>
<dbReference type="RefSeq" id="WP_344382929.1">
    <property type="nucleotide sequence ID" value="NZ_BAAATA010000009.1"/>
</dbReference>
<comment type="caution">
    <text evidence="1">The sequence shown here is derived from an EMBL/GenBank/DDBJ whole genome shotgun (WGS) entry which is preliminary data.</text>
</comment>
<accession>A0ABN3LIA7</accession>
<protein>
    <submittedName>
        <fullName evidence="1">Uncharacterized protein</fullName>
    </submittedName>
</protein>
<reference evidence="1 2" key="1">
    <citation type="journal article" date="2019" name="Int. J. Syst. Evol. Microbiol.">
        <title>The Global Catalogue of Microorganisms (GCM) 10K type strain sequencing project: providing services to taxonomists for standard genome sequencing and annotation.</title>
        <authorList>
            <consortium name="The Broad Institute Genomics Platform"/>
            <consortium name="The Broad Institute Genome Sequencing Center for Infectious Disease"/>
            <person name="Wu L."/>
            <person name="Ma J."/>
        </authorList>
    </citation>
    <scope>NUCLEOTIDE SEQUENCE [LARGE SCALE GENOMIC DNA]</scope>
    <source>
        <strain evidence="1 2">JCM 6307</strain>
    </source>
</reference>
<sequence length="79" mass="8498">MDCDETACQLDTLIRLDHAAVALAGRISTGKTSPGALIASRARDMEIRRTVREFDTALADFEDRYGPLPGSEAAAGWTT</sequence>
<proteinExistence type="predicted"/>
<name>A0ABN3LIA7_9ACTN</name>